<dbReference type="InterPro" id="IPR000672">
    <property type="entry name" value="THF_DH/CycHdrlase"/>
</dbReference>
<evidence type="ECO:0000256" key="7">
    <source>
        <dbReference type="ARBA" id="ARBA00036357"/>
    </source>
</evidence>
<dbReference type="EMBL" id="KB202953">
    <property type="protein sequence ID" value="ESO87039.1"/>
    <property type="molecule type" value="Genomic_DNA"/>
</dbReference>
<dbReference type="PRINTS" id="PR00085">
    <property type="entry name" value="THFDHDRGNASE"/>
</dbReference>
<dbReference type="SUPFAM" id="SSF53223">
    <property type="entry name" value="Aminoacid dehydrogenase-like, N-terminal domain"/>
    <property type="match status" value="1"/>
</dbReference>
<accession>V4BE14</accession>
<dbReference type="GO" id="GO:0004477">
    <property type="term" value="F:methenyltetrahydrofolate cyclohydrolase activity"/>
    <property type="evidence" value="ECO:0007669"/>
    <property type="project" value="UniProtKB-EC"/>
</dbReference>
<keyword evidence="11" id="KW-1185">Reference proteome</keyword>
<dbReference type="Pfam" id="PF02882">
    <property type="entry name" value="THF_DHG_CYH_C"/>
    <property type="match status" value="1"/>
</dbReference>
<dbReference type="OrthoDB" id="5126881at2759"/>
<dbReference type="GeneID" id="20230192"/>
<dbReference type="OMA" id="VCHILTK"/>
<evidence type="ECO:0000256" key="4">
    <source>
        <dbReference type="ARBA" id="ARBA00022801"/>
    </source>
</evidence>
<dbReference type="GO" id="GO:0035999">
    <property type="term" value="P:tetrahydrofolate interconversion"/>
    <property type="evidence" value="ECO:0007669"/>
    <property type="project" value="TreeGrafter"/>
</dbReference>
<dbReference type="SUPFAM" id="SSF51735">
    <property type="entry name" value="NAD(P)-binding Rossmann-fold domains"/>
    <property type="match status" value="1"/>
</dbReference>
<sequence length="304" mass="32834">NVARLIDGKAIAKEIKDEVRLEVNKIIESGKRPPHLSVLLVGSNDASVVYVRNKIKAAEYTGITSDTIRMPSAVTEQDVLNEIDMLNNEPSVDGLLVQLPVPDHITERKICDAVAPEKDVDGFNILNIGRFCVDEPSFIPATPSGVMELLKRQGVETFEKNAVVIGRSKNVGLPIAMYLHADGNHGNNAGDATVTICHRYTPPDQLRVFTQTADIIVSATGIPNLVTADMVKEGVTVIDVGITRVNDPNTGKSKLVGDVDFEGVRQKASNITPVPGGVGPLTVAMLMKNTLKAYKKEIKFSDKS</sequence>
<evidence type="ECO:0000256" key="1">
    <source>
        <dbReference type="ARBA" id="ARBA00011738"/>
    </source>
</evidence>
<dbReference type="Gene3D" id="3.40.50.10860">
    <property type="entry name" value="Leucine Dehydrogenase, chain A, domain 1"/>
    <property type="match status" value="1"/>
</dbReference>
<evidence type="ECO:0000313" key="10">
    <source>
        <dbReference type="EMBL" id="ESO87039.1"/>
    </source>
</evidence>
<name>V4BE14_LOTGI</name>
<dbReference type="InterPro" id="IPR046346">
    <property type="entry name" value="Aminoacid_DH-like_N_sf"/>
</dbReference>
<dbReference type="EC" id="3.5.4.9" evidence="2"/>
<dbReference type="Pfam" id="PF00763">
    <property type="entry name" value="THF_DHG_CYH"/>
    <property type="match status" value="1"/>
</dbReference>
<dbReference type="HOGENOM" id="CLU_034045_0_1_1"/>
<proteinExistence type="inferred from homology"/>
<dbReference type="Proteomes" id="UP000030746">
    <property type="component" value="Unassembled WGS sequence"/>
</dbReference>
<evidence type="ECO:0000256" key="5">
    <source>
        <dbReference type="ARBA" id="ARBA00023002"/>
    </source>
</evidence>
<comment type="subunit">
    <text evidence="1">Homodimer.</text>
</comment>
<dbReference type="PANTHER" id="PTHR48099:SF11">
    <property type="entry name" value="BIFUNCTIONAL METHYLENETETRAHYDROFOLATE DEHYDROGENASE_CYCLOHYDROLASE, MITOCHONDRIAL"/>
    <property type="match status" value="1"/>
</dbReference>
<dbReference type="PANTHER" id="PTHR48099">
    <property type="entry name" value="C-1-TETRAHYDROFOLATE SYNTHASE, CYTOPLASMIC-RELATED"/>
    <property type="match status" value="1"/>
</dbReference>
<dbReference type="Gene3D" id="3.40.50.720">
    <property type="entry name" value="NAD(P)-binding Rossmann-like Domain"/>
    <property type="match status" value="1"/>
</dbReference>
<evidence type="ECO:0000256" key="2">
    <source>
        <dbReference type="ARBA" id="ARBA00012776"/>
    </source>
</evidence>
<dbReference type="CDD" id="cd01080">
    <property type="entry name" value="NAD_bind_m-THF_DH_Cyclohyd"/>
    <property type="match status" value="1"/>
</dbReference>
<keyword evidence="4" id="KW-0378">Hydrolase</keyword>
<keyword evidence="3" id="KW-0554">One-carbon metabolism</keyword>
<dbReference type="GO" id="GO:0004487">
    <property type="term" value="F:methylenetetrahydrofolate dehydrogenase (NAD+) activity"/>
    <property type="evidence" value="ECO:0007669"/>
    <property type="project" value="TreeGrafter"/>
</dbReference>
<dbReference type="FunFam" id="3.40.50.10860:FF:000005">
    <property type="entry name" value="C-1-tetrahydrofolate synthase, cytoplasmic, putative"/>
    <property type="match status" value="1"/>
</dbReference>
<feature type="domain" description="Tetrahydrofolate dehydrogenase/cyclohydrolase NAD(P)-binding" evidence="9">
    <location>
        <begin position="140"/>
        <end position="297"/>
    </location>
</feature>
<reference evidence="10 11" key="1">
    <citation type="journal article" date="2013" name="Nature">
        <title>Insights into bilaterian evolution from three spiralian genomes.</title>
        <authorList>
            <person name="Simakov O."/>
            <person name="Marletaz F."/>
            <person name="Cho S.J."/>
            <person name="Edsinger-Gonzales E."/>
            <person name="Havlak P."/>
            <person name="Hellsten U."/>
            <person name="Kuo D.H."/>
            <person name="Larsson T."/>
            <person name="Lv J."/>
            <person name="Arendt D."/>
            <person name="Savage R."/>
            <person name="Osoegawa K."/>
            <person name="de Jong P."/>
            <person name="Grimwood J."/>
            <person name="Chapman J.A."/>
            <person name="Shapiro H."/>
            <person name="Aerts A."/>
            <person name="Otillar R.P."/>
            <person name="Terry A.Y."/>
            <person name="Boore J.L."/>
            <person name="Grigoriev I.V."/>
            <person name="Lindberg D.R."/>
            <person name="Seaver E.C."/>
            <person name="Weisblat D.A."/>
            <person name="Putnam N.H."/>
            <person name="Rokhsar D.S."/>
        </authorList>
    </citation>
    <scope>NUCLEOTIDE SEQUENCE [LARGE SCALE GENOMIC DNA]</scope>
</reference>
<keyword evidence="5" id="KW-0560">Oxidoreductase</keyword>
<dbReference type="InterPro" id="IPR020630">
    <property type="entry name" value="THF_DH/CycHdrlase_cat_dom"/>
</dbReference>
<dbReference type="AlphaFoldDB" id="V4BE14"/>
<dbReference type="RefSeq" id="XP_009061994.1">
    <property type="nucleotide sequence ID" value="XM_009063746.1"/>
</dbReference>
<dbReference type="STRING" id="225164.V4BE14"/>
<dbReference type="KEGG" id="lgi:LOTGIDRAFT_107221"/>
<dbReference type="InterPro" id="IPR020631">
    <property type="entry name" value="THF_DH/CycHdrlase_NAD-bd_dom"/>
</dbReference>
<gene>
    <name evidence="10" type="ORF">LOTGIDRAFT_107221</name>
</gene>
<evidence type="ECO:0000256" key="3">
    <source>
        <dbReference type="ARBA" id="ARBA00022563"/>
    </source>
</evidence>
<evidence type="ECO:0000259" key="9">
    <source>
        <dbReference type="Pfam" id="PF02882"/>
    </source>
</evidence>
<feature type="domain" description="Tetrahydrofolate dehydrogenase/cyclohydrolase catalytic" evidence="8">
    <location>
        <begin position="6"/>
        <end position="121"/>
    </location>
</feature>
<evidence type="ECO:0000259" key="8">
    <source>
        <dbReference type="Pfam" id="PF00763"/>
    </source>
</evidence>
<dbReference type="FunFam" id="3.40.50.720:FF:000070">
    <property type="entry name" value="probable bifunctional methylenetetrahydrofolate dehydrogenase/cyclohydrolase 2"/>
    <property type="match status" value="1"/>
</dbReference>
<keyword evidence="6" id="KW-0511">Multifunctional enzyme</keyword>
<dbReference type="HAMAP" id="MF_01576">
    <property type="entry name" value="THF_DHG_CYH"/>
    <property type="match status" value="1"/>
</dbReference>
<evidence type="ECO:0000313" key="11">
    <source>
        <dbReference type="Proteomes" id="UP000030746"/>
    </source>
</evidence>
<dbReference type="GO" id="GO:0004488">
    <property type="term" value="F:methylenetetrahydrofolate dehydrogenase (NADP+) activity"/>
    <property type="evidence" value="ECO:0007669"/>
    <property type="project" value="InterPro"/>
</dbReference>
<comment type="catalytic activity">
    <reaction evidence="7">
        <text>(6R)-5,10-methenyltetrahydrofolate + H2O = (6R)-10-formyltetrahydrofolate + H(+)</text>
        <dbReference type="Rhea" id="RHEA:23700"/>
        <dbReference type="ChEBI" id="CHEBI:15377"/>
        <dbReference type="ChEBI" id="CHEBI:15378"/>
        <dbReference type="ChEBI" id="CHEBI:57455"/>
        <dbReference type="ChEBI" id="CHEBI:195366"/>
        <dbReference type="EC" id="3.5.4.9"/>
    </reaction>
</comment>
<evidence type="ECO:0000256" key="6">
    <source>
        <dbReference type="ARBA" id="ARBA00023268"/>
    </source>
</evidence>
<protein>
    <recommendedName>
        <fullName evidence="2">methenyltetrahydrofolate cyclohydrolase</fullName>
        <ecNumber evidence="2">3.5.4.9</ecNumber>
    </recommendedName>
</protein>
<dbReference type="CTD" id="20230192"/>
<organism evidence="10 11">
    <name type="scientific">Lottia gigantea</name>
    <name type="common">Giant owl limpet</name>
    <dbReference type="NCBI Taxonomy" id="225164"/>
    <lineage>
        <taxon>Eukaryota</taxon>
        <taxon>Metazoa</taxon>
        <taxon>Spiralia</taxon>
        <taxon>Lophotrochozoa</taxon>
        <taxon>Mollusca</taxon>
        <taxon>Gastropoda</taxon>
        <taxon>Patellogastropoda</taxon>
        <taxon>Lottioidea</taxon>
        <taxon>Lottiidae</taxon>
        <taxon>Lottia</taxon>
    </lineage>
</organism>
<dbReference type="InterPro" id="IPR036291">
    <property type="entry name" value="NAD(P)-bd_dom_sf"/>
</dbReference>
<dbReference type="GO" id="GO:0005739">
    <property type="term" value="C:mitochondrion"/>
    <property type="evidence" value="ECO:0007669"/>
    <property type="project" value="TreeGrafter"/>
</dbReference>
<feature type="non-terminal residue" evidence="10">
    <location>
        <position position="1"/>
    </location>
</feature>